<dbReference type="InterPro" id="IPR045617">
    <property type="entry name" value="DUF6445"/>
</dbReference>
<evidence type="ECO:0000313" key="1">
    <source>
        <dbReference type="EMBL" id="GHB04245.1"/>
    </source>
</evidence>
<keyword evidence="2" id="KW-1185">Reference proteome</keyword>
<dbReference type="EMBL" id="BMZH01000019">
    <property type="protein sequence ID" value="GHB04245.1"/>
    <property type="molecule type" value="Genomic_DNA"/>
</dbReference>
<organism evidence="1 2">
    <name type="scientific">Algimonas arctica</name>
    <dbReference type="NCBI Taxonomy" id="1479486"/>
    <lineage>
        <taxon>Bacteria</taxon>
        <taxon>Pseudomonadati</taxon>
        <taxon>Pseudomonadota</taxon>
        <taxon>Alphaproteobacteria</taxon>
        <taxon>Maricaulales</taxon>
        <taxon>Robiginitomaculaceae</taxon>
        <taxon>Algimonas</taxon>
    </lineage>
</organism>
<proteinExistence type="predicted"/>
<name>A0A8J3G3C6_9PROT</name>
<reference evidence="1" key="2">
    <citation type="submission" date="2020-09" db="EMBL/GenBank/DDBJ databases">
        <authorList>
            <person name="Sun Q."/>
            <person name="Kim S."/>
        </authorList>
    </citation>
    <scope>NUCLEOTIDE SEQUENCE</scope>
    <source>
        <strain evidence="1">KCTC 32513</strain>
    </source>
</reference>
<dbReference type="Proteomes" id="UP000634004">
    <property type="component" value="Unassembled WGS sequence"/>
</dbReference>
<gene>
    <name evidence="1" type="ORF">GCM10009069_28490</name>
</gene>
<dbReference type="AlphaFoldDB" id="A0A8J3G3C6"/>
<sequence>MTNSDIILRVGDGAHPVVIIDDFHPDFTRLKQSAAGVKFTKLGPFYPGLQAQADPRHLQAVHSTLKNVLRTVFGIERGVKLIQCSYSIVTTAEADLLPIQRLPHVDTTDPGRIALLHYLSEEETGGTAFYRHRGTRNEVLNDQDFDAYSRALEAEGPPKPGYMRGSDDRFELIGHVAAKPNRAVLYRSQLLHSGMIPSNLSSQEDSGCQRLTLNSFFQETR</sequence>
<accession>A0A8J3G3C6</accession>
<protein>
    <submittedName>
        <fullName evidence="1">Uncharacterized protein</fullName>
    </submittedName>
</protein>
<comment type="caution">
    <text evidence="1">The sequence shown here is derived from an EMBL/GenBank/DDBJ whole genome shotgun (WGS) entry which is preliminary data.</text>
</comment>
<dbReference type="RefSeq" id="WP_189499559.1">
    <property type="nucleotide sequence ID" value="NZ_BMZH01000019.1"/>
</dbReference>
<reference evidence="1" key="1">
    <citation type="journal article" date="2014" name="Int. J. Syst. Evol. Microbiol.">
        <title>Complete genome sequence of Corynebacterium casei LMG S-19264T (=DSM 44701T), isolated from a smear-ripened cheese.</title>
        <authorList>
            <consortium name="US DOE Joint Genome Institute (JGI-PGF)"/>
            <person name="Walter F."/>
            <person name="Albersmeier A."/>
            <person name="Kalinowski J."/>
            <person name="Ruckert C."/>
        </authorList>
    </citation>
    <scope>NUCLEOTIDE SEQUENCE</scope>
    <source>
        <strain evidence="1">KCTC 32513</strain>
    </source>
</reference>
<dbReference type="Pfam" id="PF20043">
    <property type="entry name" value="DUF6445"/>
    <property type="match status" value="1"/>
</dbReference>
<evidence type="ECO:0000313" key="2">
    <source>
        <dbReference type="Proteomes" id="UP000634004"/>
    </source>
</evidence>